<dbReference type="KEGG" id="vg:22921811"/>
<accession>A0A0B4VG12</accession>
<gene>
    <name evidence="3" type="ORF">TONV_097</name>
</gene>
<name>A0A0B4VG12_9VIRU</name>
<dbReference type="GO" id="GO:0003677">
    <property type="term" value="F:DNA binding"/>
    <property type="evidence" value="ECO:0007669"/>
    <property type="project" value="UniProtKB-KW"/>
</dbReference>
<sequence>MKRLIEINKKLEKITNQKCFLSNFCKSSIVFDAINKQVIEMSNFVIEASIYCHYKLNTYLLQGKVDVLLQSSRFILDMFYELKQKSKAKYQLEPDYEFIRNDYNLNKYKVVCGNSMNFLATQYETILKNNIWMHAYSRIRKFFKNATKVDAHVYTPTVIYQTLDTLFNKKSQHSTNEYLIELLKNELQFDIGNFHDIEKYPLKYIPLFYNLQKYNELNNIKNFKLFPQITAGRKYIRYDSFALFSLLASLKLLERGHTTWYGFAPEAMNYWRKYFKVEKFETGNKKFGKSISTDGIGVSIQLVREIIHATIDDDDDETMKKKRKIKKPKVSYQQDYNNLNLDDFTRYLGIDPGERLMLGGIIKNKEGVFTPLKCKSTTFRYDTGEISRRNRLIKYTTDHDIKQYEKEHENITQTNEPYNKVSDTMQKFINDSIKAKRKKKQKPSPKNKSLLDMENINEKLKVNISYNPSNYINYTKWRLKWLLYLQQLYCKKKVARLKMEAYMRIEKTLHKYKEQLAPSNEKTLIVWGDATIAANSPVKGYIRTPKNKLLEILKQNKNCKVLMQDEFRTTKLCCKCHEPLNISTDKHRYAVCPNCHTVFNRDVNAGANILKLVITRLKKEITHKNFCRSVKLTTITGSSFIV</sequence>
<dbReference type="Pfam" id="PF07282">
    <property type="entry name" value="Cas12f1-like_TNB"/>
    <property type="match status" value="1"/>
</dbReference>
<proteinExistence type="predicted"/>
<dbReference type="RefSeq" id="YP_009116744.1">
    <property type="nucleotide sequence ID" value="NC_026242.1"/>
</dbReference>
<dbReference type="GeneID" id="22921811"/>
<protein>
    <submittedName>
        <fullName evidence="3">Transposase</fullName>
    </submittedName>
</protein>
<keyword evidence="4" id="KW-1185">Reference proteome</keyword>
<evidence type="ECO:0000313" key="4">
    <source>
        <dbReference type="Proteomes" id="UP000201058"/>
    </source>
</evidence>
<keyword evidence="1" id="KW-0238">DNA-binding</keyword>
<evidence type="ECO:0000313" key="3">
    <source>
        <dbReference type="EMBL" id="AJD20157.1"/>
    </source>
</evidence>
<dbReference type="Proteomes" id="UP000201058">
    <property type="component" value="Segment"/>
</dbReference>
<feature type="domain" description="Cas12f1-like TNB" evidence="2">
    <location>
        <begin position="555"/>
        <end position="609"/>
    </location>
</feature>
<reference evidence="3 4" key="1">
    <citation type="journal article" date="2015" name="J. Virol.">
        <title>The genome of the nucleopolyhedrosis-causing virus from Tipula oleracea sheds new light on the Nudiviridae family.</title>
        <authorList>
            <person name="Bezier A."/>
            <person name="Theze J."/>
            <person name="Gavory F."/>
            <person name="Gaillard J."/>
            <person name="Poulain J."/>
            <person name="Drezen J.M."/>
            <person name="Herniou E.A."/>
        </authorList>
    </citation>
    <scope>NUCLEOTIDE SEQUENCE [LARGE SCALE GENOMIC DNA]</scope>
    <source>
        <strain evidence="3">35</strain>
    </source>
</reference>
<dbReference type="InterPro" id="IPR010095">
    <property type="entry name" value="Cas12f1-like_TNB"/>
</dbReference>
<evidence type="ECO:0000259" key="2">
    <source>
        <dbReference type="Pfam" id="PF07282"/>
    </source>
</evidence>
<organism evidence="3 4">
    <name type="scientific">Tipula oleracea nudivirus</name>
    <dbReference type="NCBI Taxonomy" id="1546257"/>
    <lineage>
        <taxon>Viruses</taxon>
        <taxon>Viruses incertae sedis</taxon>
        <taxon>Naldaviricetes</taxon>
        <taxon>Lefavirales</taxon>
        <taxon>Nudiviridae</taxon>
        <taxon>Deltanudivirus</taxon>
        <taxon>Deltanudivirus tipoleraceae</taxon>
    </lineage>
</organism>
<dbReference type="EMBL" id="KM610234">
    <property type="protein sequence ID" value="AJD20157.1"/>
    <property type="molecule type" value="Genomic_DNA"/>
</dbReference>
<evidence type="ECO:0000256" key="1">
    <source>
        <dbReference type="ARBA" id="ARBA00023125"/>
    </source>
</evidence>